<gene>
    <name evidence="3" type="primary">FAAH2</name>
    <name evidence="3" type="ORF">TNIN_192841</name>
</gene>
<dbReference type="Gene3D" id="3.90.1300.10">
    <property type="entry name" value="Amidase signature (AS) domain"/>
    <property type="match status" value="2"/>
</dbReference>
<dbReference type="EMBL" id="BMAV01015578">
    <property type="protein sequence ID" value="GFY65600.1"/>
    <property type="molecule type" value="Genomic_DNA"/>
</dbReference>
<evidence type="ECO:0000259" key="2">
    <source>
        <dbReference type="Pfam" id="PF01425"/>
    </source>
</evidence>
<protein>
    <submittedName>
        <fullName evidence="3">Fatty-acid amide hydrolase 2</fullName>
    </submittedName>
</protein>
<feature type="transmembrane region" description="Helical" evidence="1">
    <location>
        <begin position="46"/>
        <end position="65"/>
    </location>
</feature>
<reference evidence="3" key="1">
    <citation type="submission" date="2020-08" db="EMBL/GenBank/DDBJ databases">
        <title>Multicomponent nature underlies the extraordinary mechanical properties of spider dragline silk.</title>
        <authorList>
            <person name="Kono N."/>
            <person name="Nakamura H."/>
            <person name="Mori M."/>
            <person name="Yoshida Y."/>
            <person name="Ohtoshi R."/>
            <person name="Malay A.D."/>
            <person name="Moran D.A.P."/>
            <person name="Tomita M."/>
            <person name="Numata K."/>
            <person name="Arakawa K."/>
        </authorList>
    </citation>
    <scope>NUCLEOTIDE SEQUENCE</scope>
</reference>
<sequence length="540" mass="61283">MSKFWRDSMTFTSFSKYASSQSLENRMDAPLIRDLVLILMMGTEKFLLMIQSVLLATVELLRIILKITYPIANFVFDSLYRVFNGATKPLPAIDNKILLMPATELAEKIRKRQLKCKDVMRAYVKRSQLVNPYINAVTDSRYVNALQDAIAVDRFLESGEKTEDQIAEETPLLGVPFTCKETLGIKGLLQTTGLVTAKNHVAEEDGDAGALYRKAGAIPFAVTNVQETCMWWDSSNHVFGRTKNPYDNSRTPGGSTSIVSNWGTFPHCQMTPVKKDNRPVEIFISTGPMCRYDKDLPLLMKVLSENDSRIKLDEKVDFRKVNVYYMKEMQGTFNGSRPDVRKAIIKAAKHFEQEFSLKATPLCIEELKYSFQIWFAKFKEVGSPPLQTNLSYGKSPINIWWVIFKSLFQLSDHTFPLLFFSAVIKSRKGKNYYFALEKYRSLVKKFEDIFQEDAIFLFPTHPEPPPHFYTTIPKSRNTGHTCIFNILGFPSTAVPAGHSEGLPISIQVISGPFKDHLTIAAAQELDKIFGGWKSPCPIHV</sequence>
<evidence type="ECO:0000313" key="4">
    <source>
        <dbReference type="Proteomes" id="UP000886998"/>
    </source>
</evidence>
<dbReference type="Proteomes" id="UP000886998">
    <property type="component" value="Unassembled WGS sequence"/>
</dbReference>
<keyword evidence="4" id="KW-1185">Reference proteome</keyword>
<dbReference type="GO" id="GO:0016787">
    <property type="term" value="F:hydrolase activity"/>
    <property type="evidence" value="ECO:0007669"/>
    <property type="project" value="UniProtKB-KW"/>
</dbReference>
<evidence type="ECO:0000256" key="1">
    <source>
        <dbReference type="SAM" id="Phobius"/>
    </source>
</evidence>
<keyword evidence="1" id="KW-1133">Transmembrane helix</keyword>
<dbReference type="Pfam" id="PF01425">
    <property type="entry name" value="Amidase"/>
    <property type="match status" value="2"/>
</dbReference>
<dbReference type="AlphaFoldDB" id="A0A8X7CH30"/>
<proteinExistence type="predicted"/>
<feature type="domain" description="Amidase" evidence="2">
    <location>
        <begin position="118"/>
        <end position="257"/>
    </location>
</feature>
<keyword evidence="1" id="KW-0472">Membrane</keyword>
<name>A0A8X7CH30_9ARAC</name>
<evidence type="ECO:0000313" key="3">
    <source>
        <dbReference type="EMBL" id="GFY65600.1"/>
    </source>
</evidence>
<dbReference type="PANTHER" id="PTHR43372:SF4">
    <property type="entry name" value="FATTY-ACID AMIDE HYDROLASE 2"/>
    <property type="match status" value="1"/>
</dbReference>
<keyword evidence="3" id="KW-0378">Hydrolase</keyword>
<dbReference type="SUPFAM" id="SSF75304">
    <property type="entry name" value="Amidase signature (AS) enzymes"/>
    <property type="match status" value="1"/>
</dbReference>
<accession>A0A8X7CH30</accession>
<dbReference type="OrthoDB" id="6428749at2759"/>
<dbReference type="InterPro" id="IPR052739">
    <property type="entry name" value="FAAH2"/>
</dbReference>
<dbReference type="PANTHER" id="PTHR43372">
    <property type="entry name" value="FATTY-ACID AMIDE HYDROLASE"/>
    <property type="match status" value="1"/>
</dbReference>
<keyword evidence="1" id="KW-0812">Transmembrane</keyword>
<organism evidence="3 4">
    <name type="scientific">Trichonephila inaurata madagascariensis</name>
    <dbReference type="NCBI Taxonomy" id="2747483"/>
    <lineage>
        <taxon>Eukaryota</taxon>
        <taxon>Metazoa</taxon>
        <taxon>Ecdysozoa</taxon>
        <taxon>Arthropoda</taxon>
        <taxon>Chelicerata</taxon>
        <taxon>Arachnida</taxon>
        <taxon>Araneae</taxon>
        <taxon>Araneomorphae</taxon>
        <taxon>Entelegynae</taxon>
        <taxon>Araneoidea</taxon>
        <taxon>Nephilidae</taxon>
        <taxon>Trichonephila</taxon>
        <taxon>Trichonephila inaurata</taxon>
    </lineage>
</organism>
<dbReference type="GO" id="GO:0012505">
    <property type="term" value="C:endomembrane system"/>
    <property type="evidence" value="ECO:0007669"/>
    <property type="project" value="TreeGrafter"/>
</dbReference>
<dbReference type="InterPro" id="IPR023631">
    <property type="entry name" value="Amidase_dom"/>
</dbReference>
<feature type="domain" description="Amidase" evidence="2">
    <location>
        <begin position="285"/>
        <end position="518"/>
    </location>
</feature>
<comment type="caution">
    <text evidence="3">The sequence shown here is derived from an EMBL/GenBank/DDBJ whole genome shotgun (WGS) entry which is preliminary data.</text>
</comment>
<dbReference type="InterPro" id="IPR036928">
    <property type="entry name" value="AS_sf"/>
</dbReference>